<sequence length="505" mass="58876">MPYNSPEAKRQILTECRSYYRGRPREMAAIEEFRCNYRSQDAIYWYTKPCFLHYLINRVLRTGDIMALYKFRYFIVDMCTHLEEMAETTRAKYRSPFRVYRGATLGRDEVEQLKIGMVVATKEFFSSSRHLNIAEKFIGIDETTGISPSQSREDIKQFVLLETSIDWRNSPTLIVADVSSQSAIPDECEMIFELGTTFAITDITYDGEHRVWHVQLIVSSEAAQIKDAYNAYIRKRLTEIKPILLFGKVLVDMSSDTIRALTYFHRLLRIVAKDDEDRPNLYFHVARIYRYMGKYQEAVTYYRCAQLLQRRKLPESSFDYARTLSDLGLLHNLIGNAARAIVLHTRAMMILRTILPEDHIEIGHISHELALDYLQEKQYDRALLLVSNSLSFFQRKMPANHPGQAQALRAMGLIQRALGHREEAISCFKQALRIRELLQATNAPAVAYECYELSLVYAENEDEHNVAFEYAQRAFNICRQKLHPNHIRSKRIVQHFEHLSRQLNG</sequence>
<dbReference type="PROSITE" id="PS50005">
    <property type="entry name" value="TPR"/>
    <property type="match status" value="2"/>
</dbReference>
<dbReference type="SMART" id="SM00028">
    <property type="entry name" value="TPR"/>
    <property type="match status" value="4"/>
</dbReference>
<dbReference type="InterPro" id="IPR019734">
    <property type="entry name" value="TPR_rpt"/>
</dbReference>
<dbReference type="Pfam" id="PF13424">
    <property type="entry name" value="TPR_12"/>
    <property type="match status" value="2"/>
</dbReference>
<reference evidence="4" key="1">
    <citation type="submission" date="2021-02" db="EMBL/GenBank/DDBJ databases">
        <authorList>
            <person name="Nowell W R."/>
        </authorList>
    </citation>
    <scope>NUCLEOTIDE SEQUENCE</scope>
</reference>
<comment type="caution">
    <text evidence="4">The sequence shown here is derived from an EMBL/GenBank/DDBJ whole genome shotgun (WGS) entry which is preliminary data.</text>
</comment>
<feature type="repeat" description="TPR" evidence="3">
    <location>
        <begin position="405"/>
        <end position="438"/>
    </location>
</feature>
<evidence type="ECO:0000256" key="1">
    <source>
        <dbReference type="ARBA" id="ARBA00022737"/>
    </source>
</evidence>
<evidence type="ECO:0000256" key="3">
    <source>
        <dbReference type="PROSITE-ProRule" id="PRU00339"/>
    </source>
</evidence>
<dbReference type="Proteomes" id="UP000663866">
    <property type="component" value="Unassembled WGS sequence"/>
</dbReference>
<dbReference type="SUPFAM" id="SSF56399">
    <property type="entry name" value="ADP-ribosylation"/>
    <property type="match status" value="1"/>
</dbReference>
<evidence type="ECO:0000313" key="5">
    <source>
        <dbReference type="EMBL" id="CAF4004427.1"/>
    </source>
</evidence>
<dbReference type="PANTHER" id="PTHR45641">
    <property type="entry name" value="TETRATRICOPEPTIDE REPEAT PROTEIN (AFU_ORTHOLOGUE AFUA_6G03870)"/>
    <property type="match status" value="1"/>
</dbReference>
<evidence type="ECO:0000313" key="6">
    <source>
        <dbReference type="Proteomes" id="UP000663856"/>
    </source>
</evidence>
<dbReference type="SUPFAM" id="SSF48452">
    <property type="entry name" value="TPR-like"/>
    <property type="match status" value="1"/>
</dbReference>
<dbReference type="InterPro" id="IPR011990">
    <property type="entry name" value="TPR-like_helical_dom_sf"/>
</dbReference>
<name>A0A816R0B8_9BILA</name>
<protein>
    <submittedName>
        <fullName evidence="4">Uncharacterized protein</fullName>
    </submittedName>
</protein>
<dbReference type="PANTHER" id="PTHR45641:SF19">
    <property type="entry name" value="NEPHROCYSTIN-3"/>
    <property type="match status" value="1"/>
</dbReference>
<dbReference type="AlphaFoldDB" id="A0A816R0B8"/>
<organism evidence="4 6">
    <name type="scientific">Rotaria magnacalcarata</name>
    <dbReference type="NCBI Taxonomy" id="392030"/>
    <lineage>
        <taxon>Eukaryota</taxon>
        <taxon>Metazoa</taxon>
        <taxon>Spiralia</taxon>
        <taxon>Gnathifera</taxon>
        <taxon>Rotifera</taxon>
        <taxon>Eurotatoria</taxon>
        <taxon>Bdelloidea</taxon>
        <taxon>Philodinida</taxon>
        <taxon>Philodinidae</taxon>
        <taxon>Rotaria</taxon>
    </lineage>
</organism>
<proteinExistence type="predicted"/>
<dbReference type="Proteomes" id="UP000663856">
    <property type="component" value="Unassembled WGS sequence"/>
</dbReference>
<gene>
    <name evidence="5" type="ORF">OVN521_LOCUS15243</name>
    <name evidence="4" type="ORF">WKI299_LOCUS13594</name>
</gene>
<evidence type="ECO:0000313" key="4">
    <source>
        <dbReference type="EMBL" id="CAF2067898.1"/>
    </source>
</evidence>
<evidence type="ECO:0000313" key="7">
    <source>
        <dbReference type="Proteomes" id="UP000663866"/>
    </source>
</evidence>
<dbReference type="EMBL" id="CAJNRF010005157">
    <property type="protein sequence ID" value="CAF2067898.1"/>
    <property type="molecule type" value="Genomic_DNA"/>
</dbReference>
<keyword evidence="1" id="KW-0677">Repeat</keyword>
<evidence type="ECO:0000256" key="2">
    <source>
        <dbReference type="ARBA" id="ARBA00022803"/>
    </source>
</evidence>
<dbReference type="Gene3D" id="3.90.176.10">
    <property type="entry name" value="Toxin ADP-ribosyltransferase, Chain A, domain 1"/>
    <property type="match status" value="1"/>
</dbReference>
<dbReference type="Gene3D" id="1.25.40.10">
    <property type="entry name" value="Tetratricopeptide repeat domain"/>
    <property type="match status" value="2"/>
</dbReference>
<dbReference type="EMBL" id="CAJOBG010002401">
    <property type="protein sequence ID" value="CAF4004427.1"/>
    <property type="molecule type" value="Genomic_DNA"/>
</dbReference>
<keyword evidence="2 3" id="KW-0802">TPR repeat</keyword>
<keyword evidence="7" id="KW-1185">Reference proteome</keyword>
<feature type="repeat" description="TPR" evidence="3">
    <location>
        <begin position="279"/>
        <end position="312"/>
    </location>
</feature>
<accession>A0A816R0B8</accession>